<reference evidence="2" key="1">
    <citation type="journal article" date="2023" name="Front. Plant Sci.">
        <title>Chromosomal-level genome assembly of Melastoma candidum provides insights into trichome evolution.</title>
        <authorList>
            <person name="Zhong Y."/>
            <person name="Wu W."/>
            <person name="Sun C."/>
            <person name="Zou P."/>
            <person name="Liu Y."/>
            <person name="Dai S."/>
            <person name="Zhou R."/>
        </authorList>
    </citation>
    <scope>NUCLEOTIDE SEQUENCE [LARGE SCALE GENOMIC DNA]</scope>
</reference>
<sequence length="167" mass="17282">MPIAALPPMQAASNLNDPLLAKDAVIAWFRGEFAAANAIIDALCAHLSHLGDGYESVFEAVHRRRINWIPVLQMQKYYSIAEVTVELDRVAAARGGYADDDDGVGKEVEAEGEGDGGGKGEFWGTGEGDGDHGAGCGGSFGGGERGEGEGDDKFFGGGGGSRCGGQF</sequence>
<keyword evidence="2" id="KW-1185">Reference proteome</keyword>
<gene>
    <name evidence="1" type="ORF">MLD38_001664</name>
</gene>
<dbReference type="Proteomes" id="UP001057402">
    <property type="component" value="Chromosome 1"/>
</dbReference>
<evidence type="ECO:0000313" key="2">
    <source>
        <dbReference type="Proteomes" id="UP001057402"/>
    </source>
</evidence>
<protein>
    <submittedName>
        <fullName evidence="1">Uncharacterized protein</fullName>
    </submittedName>
</protein>
<dbReference type="EMBL" id="CM042880">
    <property type="protein sequence ID" value="KAI4389436.1"/>
    <property type="molecule type" value="Genomic_DNA"/>
</dbReference>
<evidence type="ECO:0000313" key="1">
    <source>
        <dbReference type="EMBL" id="KAI4389436.1"/>
    </source>
</evidence>
<comment type="caution">
    <text evidence="1">The sequence shown here is derived from an EMBL/GenBank/DDBJ whole genome shotgun (WGS) entry which is preliminary data.</text>
</comment>
<name>A0ACB9SH94_9MYRT</name>
<organism evidence="1 2">
    <name type="scientific">Melastoma candidum</name>
    <dbReference type="NCBI Taxonomy" id="119954"/>
    <lineage>
        <taxon>Eukaryota</taxon>
        <taxon>Viridiplantae</taxon>
        <taxon>Streptophyta</taxon>
        <taxon>Embryophyta</taxon>
        <taxon>Tracheophyta</taxon>
        <taxon>Spermatophyta</taxon>
        <taxon>Magnoliopsida</taxon>
        <taxon>eudicotyledons</taxon>
        <taxon>Gunneridae</taxon>
        <taxon>Pentapetalae</taxon>
        <taxon>rosids</taxon>
        <taxon>malvids</taxon>
        <taxon>Myrtales</taxon>
        <taxon>Melastomataceae</taxon>
        <taxon>Melastomatoideae</taxon>
        <taxon>Melastomateae</taxon>
        <taxon>Melastoma</taxon>
    </lineage>
</organism>
<accession>A0ACB9SH94</accession>
<proteinExistence type="predicted"/>